<proteinExistence type="predicted"/>
<dbReference type="Proteomes" id="UP000640583">
    <property type="component" value="Unassembled WGS sequence"/>
</dbReference>
<sequence length="62" mass="7191">MAKLINLNRARKQRARDAKRDKSAENAVDHGLSKAEKRLMATRNTRAQKMLDQHKHEDDHDA</sequence>
<keyword evidence="3" id="KW-1185">Reference proteome</keyword>
<reference evidence="2" key="1">
    <citation type="submission" date="2020-10" db="EMBL/GenBank/DDBJ databases">
        <title>Paenihalocynthiibacter styelae gen. nov., sp. nov., isolated from stalked sea squirt Styela clava.</title>
        <authorList>
            <person name="Kim Y.-O."/>
            <person name="Yoon J.-H."/>
        </authorList>
    </citation>
    <scope>NUCLEOTIDE SEQUENCE</scope>
    <source>
        <strain evidence="2">MYP1-1</strain>
    </source>
</reference>
<dbReference type="RefSeq" id="WP_228848973.1">
    <property type="nucleotide sequence ID" value="NZ_JADCKQ010000007.1"/>
</dbReference>
<dbReference type="InterPro" id="IPR025227">
    <property type="entry name" value="DUF4169"/>
</dbReference>
<evidence type="ECO:0000313" key="2">
    <source>
        <dbReference type="EMBL" id="MBI1494190.1"/>
    </source>
</evidence>
<evidence type="ECO:0000313" key="3">
    <source>
        <dbReference type="Proteomes" id="UP000640583"/>
    </source>
</evidence>
<accession>A0A8J7J621</accession>
<dbReference type="AlphaFoldDB" id="A0A8J7J621"/>
<dbReference type="Pfam" id="PF13770">
    <property type="entry name" value="DUF4169"/>
    <property type="match status" value="1"/>
</dbReference>
<name>A0A8J7J621_9RHOB</name>
<gene>
    <name evidence="2" type="ORF">H1D41_11120</name>
</gene>
<dbReference type="EMBL" id="JADCKQ010000007">
    <property type="protein sequence ID" value="MBI1494190.1"/>
    <property type="molecule type" value="Genomic_DNA"/>
</dbReference>
<feature type="region of interest" description="Disordered" evidence="1">
    <location>
        <begin position="1"/>
        <end position="38"/>
    </location>
</feature>
<comment type="caution">
    <text evidence="2">The sequence shown here is derived from an EMBL/GenBank/DDBJ whole genome shotgun (WGS) entry which is preliminary data.</text>
</comment>
<organism evidence="2 3">
    <name type="scientific">Halocynthiibacter styelae</name>
    <dbReference type="NCBI Taxonomy" id="2761955"/>
    <lineage>
        <taxon>Bacteria</taxon>
        <taxon>Pseudomonadati</taxon>
        <taxon>Pseudomonadota</taxon>
        <taxon>Alphaproteobacteria</taxon>
        <taxon>Rhodobacterales</taxon>
        <taxon>Paracoccaceae</taxon>
        <taxon>Halocynthiibacter</taxon>
    </lineage>
</organism>
<feature type="compositionally biased region" description="Basic and acidic residues" evidence="1">
    <location>
        <begin position="15"/>
        <end position="38"/>
    </location>
</feature>
<protein>
    <submittedName>
        <fullName evidence="2">DUF4169 family protein</fullName>
    </submittedName>
</protein>
<evidence type="ECO:0000256" key="1">
    <source>
        <dbReference type="SAM" id="MobiDB-lite"/>
    </source>
</evidence>